<evidence type="ECO:0000256" key="1">
    <source>
        <dbReference type="ARBA" id="ARBA00022814"/>
    </source>
</evidence>
<evidence type="ECO:0000256" key="4">
    <source>
        <dbReference type="HAMAP-Rule" id="MF_00951"/>
    </source>
</evidence>
<dbReference type="GO" id="GO:0006354">
    <property type="term" value="P:DNA-templated transcription elongation"/>
    <property type="evidence" value="ECO:0007669"/>
    <property type="project" value="InterPro"/>
</dbReference>
<gene>
    <name evidence="4 6" type="primary">rfaH</name>
    <name evidence="6" type="ORF">ENG92_04335</name>
</gene>
<dbReference type="Pfam" id="PF02357">
    <property type="entry name" value="NusG"/>
    <property type="match status" value="1"/>
</dbReference>
<evidence type="ECO:0000256" key="3">
    <source>
        <dbReference type="ARBA" id="ARBA00023163"/>
    </source>
</evidence>
<accession>A0A831K5H8</accession>
<dbReference type="GO" id="GO:0003677">
    <property type="term" value="F:DNA binding"/>
    <property type="evidence" value="ECO:0007669"/>
    <property type="project" value="UniProtKB-UniRule"/>
</dbReference>
<dbReference type="SUPFAM" id="SSF82679">
    <property type="entry name" value="N-utilization substance G protein NusG, N-terminal domain"/>
    <property type="match status" value="1"/>
</dbReference>
<comment type="similarity">
    <text evidence="4">Belongs to the RfaH family.</text>
</comment>
<feature type="domain" description="NusG-like N-terminal" evidence="5">
    <location>
        <begin position="24"/>
        <end position="123"/>
    </location>
</feature>
<evidence type="ECO:0000256" key="2">
    <source>
        <dbReference type="ARBA" id="ARBA00023015"/>
    </source>
</evidence>
<keyword evidence="3 4" id="KW-0804">Transcription</keyword>
<proteinExistence type="inferred from homology"/>
<comment type="caution">
    <text evidence="6">The sequence shown here is derived from an EMBL/GenBank/DDBJ whole genome shotgun (WGS) entry which is preliminary data.</text>
</comment>
<keyword evidence="1 4" id="KW-0889">Transcription antitermination</keyword>
<reference evidence="6" key="1">
    <citation type="journal article" date="2020" name="mSystems">
        <title>Genome- and Community-Level Interaction Insights into Carbon Utilization and Element Cycling Functions of Hydrothermarchaeota in Hydrothermal Sediment.</title>
        <authorList>
            <person name="Zhou Z."/>
            <person name="Liu Y."/>
            <person name="Xu W."/>
            <person name="Pan J."/>
            <person name="Luo Z.H."/>
            <person name="Li M."/>
        </authorList>
    </citation>
    <scope>NUCLEOTIDE SEQUENCE [LARGE SCALE GENOMIC DNA]</scope>
    <source>
        <strain evidence="6">HyVt-26</strain>
    </source>
</reference>
<dbReference type="AlphaFoldDB" id="A0A831K5H8"/>
<dbReference type="CDD" id="cd09892">
    <property type="entry name" value="NGN_SP_RfaH"/>
    <property type="match status" value="1"/>
</dbReference>
<dbReference type="PANTHER" id="PTHR30265:SF7">
    <property type="entry name" value="TRANSCRIPTION ANTITERMINATION PROTEIN RFAH"/>
    <property type="match status" value="1"/>
</dbReference>
<dbReference type="InterPro" id="IPR036735">
    <property type="entry name" value="NGN_dom_sf"/>
</dbReference>
<dbReference type="Proteomes" id="UP000885822">
    <property type="component" value="Unassembled WGS sequence"/>
</dbReference>
<dbReference type="PANTHER" id="PTHR30265">
    <property type="entry name" value="RHO-INTERACTING TRANSCRIPTION TERMINATION FACTOR NUSG"/>
    <property type="match status" value="1"/>
</dbReference>
<dbReference type="NCBIfam" id="NF006534">
    <property type="entry name" value="PRK09014.1"/>
    <property type="match status" value="1"/>
</dbReference>
<evidence type="ECO:0000313" key="6">
    <source>
        <dbReference type="EMBL" id="HDK38226.1"/>
    </source>
</evidence>
<evidence type="ECO:0000259" key="5">
    <source>
        <dbReference type="SMART" id="SM00738"/>
    </source>
</evidence>
<keyword evidence="4" id="KW-0238">DNA-binding</keyword>
<sequence length="188" mass="21524">MMILRQPKPFWKSSLVKMDTGKDNRSWYLIYSKPRSEQKACLHLGEQGYETYLPRCCIQKIRKSKRILLVEPLFPSYLFIHLDSQLDNWAPIRSTPGVNKLVRFGPMPTPIPDHFIDQLKNNEDEQGLQTIAQPKLKTGDKIRILDGSLAGLDAIYQTTKGSDRAIIMLKILGQLTQVELKTDAFVPI</sequence>
<dbReference type="InterPro" id="IPR008991">
    <property type="entry name" value="Translation_prot_SH3-like_sf"/>
</dbReference>
<dbReference type="InterPro" id="IPR043425">
    <property type="entry name" value="NusG-like"/>
</dbReference>
<dbReference type="EMBL" id="DRCV01000192">
    <property type="protein sequence ID" value="HDK38226.1"/>
    <property type="molecule type" value="Genomic_DNA"/>
</dbReference>
<dbReference type="Gene3D" id="3.30.70.940">
    <property type="entry name" value="NusG, N-terminal domain"/>
    <property type="match status" value="1"/>
</dbReference>
<dbReference type="SMART" id="SM00738">
    <property type="entry name" value="NGN"/>
    <property type="match status" value="1"/>
</dbReference>
<dbReference type="InterPro" id="IPR006645">
    <property type="entry name" value="NGN-like_dom"/>
</dbReference>
<comment type="subunit">
    <text evidence="4">Interacts with both the nontemplate DNA and the RNA polymerase (RNAP).</text>
</comment>
<dbReference type="GO" id="GO:0005829">
    <property type="term" value="C:cytosol"/>
    <property type="evidence" value="ECO:0007669"/>
    <property type="project" value="TreeGrafter"/>
</dbReference>
<protein>
    <recommendedName>
        <fullName evidence="4">Transcription antitermination protein RfaH</fullName>
    </recommendedName>
</protein>
<dbReference type="GO" id="GO:0001073">
    <property type="term" value="F:transcription antitermination factor activity, DNA binding"/>
    <property type="evidence" value="ECO:0007669"/>
    <property type="project" value="UniProtKB-UniRule"/>
</dbReference>
<organism evidence="6">
    <name type="scientific">Thiolapillus brandeum</name>
    <dbReference type="NCBI Taxonomy" id="1076588"/>
    <lineage>
        <taxon>Bacteria</taxon>
        <taxon>Pseudomonadati</taxon>
        <taxon>Pseudomonadota</taxon>
        <taxon>Gammaproteobacteria</taxon>
        <taxon>Chromatiales</taxon>
        <taxon>Sedimenticolaceae</taxon>
        <taxon>Thiolapillus</taxon>
    </lineage>
</organism>
<comment type="function">
    <text evidence="4">Enhances distal genes transcription elongation in a specialized subset of operons that encode extracytoplasmic components.</text>
</comment>
<dbReference type="InterPro" id="IPR010215">
    <property type="entry name" value="Transcription_antiterm_RfaH"/>
</dbReference>
<dbReference type="SUPFAM" id="SSF50104">
    <property type="entry name" value="Translation proteins SH3-like domain"/>
    <property type="match status" value="1"/>
</dbReference>
<dbReference type="NCBIfam" id="TIGR01955">
    <property type="entry name" value="RfaH"/>
    <property type="match status" value="1"/>
</dbReference>
<name>A0A831K5H8_9GAMM</name>
<keyword evidence="2 4" id="KW-0805">Transcription regulation</keyword>
<dbReference type="HAMAP" id="MF_00951">
    <property type="entry name" value="RfaH"/>
    <property type="match status" value="1"/>
</dbReference>